<name>A0ABY9YCW4_9GAMM</name>
<organism evidence="2 3">
    <name type="scientific">Stenotrophomonas aracearum</name>
    <dbReference type="NCBI Taxonomy" id="3003272"/>
    <lineage>
        <taxon>Bacteria</taxon>
        <taxon>Pseudomonadati</taxon>
        <taxon>Pseudomonadota</taxon>
        <taxon>Gammaproteobacteria</taxon>
        <taxon>Lysobacterales</taxon>
        <taxon>Lysobacteraceae</taxon>
        <taxon>Stenotrophomonas</taxon>
    </lineage>
</organism>
<dbReference type="EMBL" id="CP115543">
    <property type="protein sequence ID" value="WNH48275.1"/>
    <property type="molecule type" value="Genomic_DNA"/>
</dbReference>
<dbReference type="RefSeq" id="WP_311182888.1">
    <property type="nucleotide sequence ID" value="NZ_CP115543.1"/>
</dbReference>
<accession>A0ABY9YCW4</accession>
<protein>
    <submittedName>
        <fullName evidence="2">Acyl-CoA dehydrogenase family protein</fullName>
    </submittedName>
</protein>
<evidence type="ECO:0000313" key="2">
    <source>
        <dbReference type="EMBL" id="WNH48275.1"/>
    </source>
</evidence>
<keyword evidence="3" id="KW-1185">Reference proteome</keyword>
<dbReference type="Gene3D" id="2.40.110.10">
    <property type="entry name" value="Butyryl-CoA Dehydrogenase, subunit A, domain 2"/>
    <property type="match status" value="1"/>
</dbReference>
<dbReference type="SUPFAM" id="SSF56645">
    <property type="entry name" value="Acyl-CoA dehydrogenase NM domain-like"/>
    <property type="match status" value="1"/>
</dbReference>
<dbReference type="Proteomes" id="UP001305421">
    <property type="component" value="Chromosome"/>
</dbReference>
<dbReference type="InterPro" id="IPR006091">
    <property type="entry name" value="Acyl-CoA_Oxase/DH_mid-dom"/>
</dbReference>
<sequence length="320" mass="34081">MDRLSDHAAPALEAAAREVLNRQPSLPLPGRGHTLERWRLLAALAARDLCIAKVLEAHFDAQAILADLHATLLGEGTLAAVWAAEGPQATLRFDDETGTVSGSKPWCSGAGLVDVALVTARHGEGSRLVCIRTDAPGVLLQPQTWHATGMGGIPSGTVQFDQVHAEPVGAPGAYLARPGFWHGGAGIAACWYGAAVALASPLQRSPRVDGDAQAAALLGEVDMALQSSAALLRELAAWIDAMPARSHQTDVIRVRSVVERTCTRVLDAVGRALGPAPMCLDPEHAQRWSDLTVFIRQSHADRDWAELGRAVQRQEDPWTL</sequence>
<feature type="domain" description="Acyl-CoA oxidase/dehydrogenase middle" evidence="1">
    <location>
        <begin position="89"/>
        <end position="163"/>
    </location>
</feature>
<reference evidence="2 3" key="1">
    <citation type="submission" date="2022-12" db="EMBL/GenBank/DDBJ databases">
        <title>Two new species, Stenotrophomonas aracearum and Stenotrophomonas oahuensis, isolated from Anthurium (Araceae family) in Hawaii.</title>
        <authorList>
            <person name="Chunag S.C."/>
            <person name="Dobhal S."/>
            <person name="Alvarez A."/>
            <person name="Arif M."/>
        </authorList>
    </citation>
    <scope>NUCLEOTIDE SEQUENCE [LARGE SCALE GENOMIC DNA]</scope>
    <source>
        <strain evidence="2 3">A5588</strain>
    </source>
</reference>
<dbReference type="InterPro" id="IPR009100">
    <property type="entry name" value="AcylCoA_DH/oxidase_NM_dom_sf"/>
</dbReference>
<dbReference type="InterPro" id="IPR046373">
    <property type="entry name" value="Acyl-CoA_Oxase/DH_mid-dom_sf"/>
</dbReference>
<proteinExistence type="predicted"/>
<evidence type="ECO:0000313" key="3">
    <source>
        <dbReference type="Proteomes" id="UP001305421"/>
    </source>
</evidence>
<gene>
    <name evidence="2" type="ORF">PDM28_16625</name>
</gene>
<dbReference type="Pfam" id="PF02770">
    <property type="entry name" value="Acyl-CoA_dh_M"/>
    <property type="match status" value="1"/>
</dbReference>
<evidence type="ECO:0000259" key="1">
    <source>
        <dbReference type="Pfam" id="PF02770"/>
    </source>
</evidence>